<keyword evidence="13" id="KW-0238">DNA-binding</keyword>
<accession>A0ABQ8GK19</accession>
<evidence type="ECO:0000256" key="11">
    <source>
        <dbReference type="ARBA" id="ARBA00023004"/>
    </source>
</evidence>
<gene>
    <name evidence="21" type="ORF">B0J12DRAFT_737367</name>
</gene>
<keyword evidence="14" id="KW-0234">DNA repair</keyword>
<evidence type="ECO:0000256" key="19">
    <source>
        <dbReference type="SAM" id="Coils"/>
    </source>
</evidence>
<organism evidence="21 22">
    <name type="scientific">Macrophomina phaseolina</name>
    <dbReference type="NCBI Taxonomy" id="35725"/>
    <lineage>
        <taxon>Eukaryota</taxon>
        <taxon>Fungi</taxon>
        <taxon>Dikarya</taxon>
        <taxon>Ascomycota</taxon>
        <taxon>Pezizomycotina</taxon>
        <taxon>Dothideomycetes</taxon>
        <taxon>Dothideomycetes incertae sedis</taxon>
        <taxon>Botryosphaeriales</taxon>
        <taxon>Botryosphaeriaceae</taxon>
        <taxon>Macrophomina</taxon>
    </lineage>
</organism>
<evidence type="ECO:0000259" key="20">
    <source>
        <dbReference type="PROSITE" id="PS51193"/>
    </source>
</evidence>
<dbReference type="InterPro" id="IPR010614">
    <property type="entry name" value="RAD3-like_helicase_DEAD"/>
</dbReference>
<dbReference type="EC" id="5.6.2.3" evidence="17"/>
<evidence type="ECO:0000256" key="10">
    <source>
        <dbReference type="ARBA" id="ARBA00022840"/>
    </source>
</evidence>
<keyword evidence="11" id="KW-0408">Iron</keyword>
<dbReference type="InterPro" id="IPR010643">
    <property type="entry name" value="HBB"/>
</dbReference>
<keyword evidence="16" id="KW-0539">Nucleus</keyword>
<dbReference type="Proteomes" id="UP000774617">
    <property type="component" value="Unassembled WGS sequence"/>
</dbReference>
<dbReference type="SUPFAM" id="SSF52540">
    <property type="entry name" value="P-loop containing nucleoside triphosphate hydrolases"/>
    <property type="match status" value="2"/>
</dbReference>
<evidence type="ECO:0000256" key="12">
    <source>
        <dbReference type="ARBA" id="ARBA00023014"/>
    </source>
</evidence>
<evidence type="ECO:0000313" key="21">
    <source>
        <dbReference type="EMBL" id="KAH7058736.1"/>
    </source>
</evidence>
<evidence type="ECO:0000256" key="6">
    <source>
        <dbReference type="ARBA" id="ARBA00022741"/>
    </source>
</evidence>
<evidence type="ECO:0000256" key="4">
    <source>
        <dbReference type="ARBA" id="ARBA00022485"/>
    </source>
</evidence>
<name>A0ABQ8GK19_9PEZI</name>
<keyword evidence="15" id="KW-0413">Isomerase</keyword>
<comment type="similarity">
    <text evidence="3">Belongs to the helicase family. RAD3/XPD subfamily.</text>
</comment>
<dbReference type="Pfam" id="PF13307">
    <property type="entry name" value="Helicase_C_2"/>
    <property type="match status" value="1"/>
</dbReference>
<evidence type="ECO:0000256" key="7">
    <source>
        <dbReference type="ARBA" id="ARBA00022763"/>
    </source>
</evidence>
<keyword evidence="4" id="KW-0004">4Fe-4S</keyword>
<dbReference type="Pfam" id="PF06777">
    <property type="entry name" value="HBB"/>
    <property type="match status" value="1"/>
</dbReference>
<dbReference type="InterPro" id="IPR006554">
    <property type="entry name" value="Helicase-like_DEXD_c2"/>
</dbReference>
<proteinExistence type="inferred from homology"/>
<evidence type="ECO:0000256" key="13">
    <source>
        <dbReference type="ARBA" id="ARBA00023125"/>
    </source>
</evidence>
<evidence type="ECO:0000256" key="2">
    <source>
        <dbReference type="ARBA" id="ARBA00004123"/>
    </source>
</evidence>
<keyword evidence="8" id="KW-0378">Hydrolase</keyword>
<dbReference type="InterPro" id="IPR001945">
    <property type="entry name" value="RAD3/XPD"/>
</dbReference>
<evidence type="ECO:0000256" key="18">
    <source>
        <dbReference type="ARBA" id="ARBA00048954"/>
    </source>
</evidence>
<dbReference type="InterPro" id="IPR013020">
    <property type="entry name" value="Rad3/Chl1-like"/>
</dbReference>
<keyword evidence="7" id="KW-0227">DNA damage</keyword>
<keyword evidence="12" id="KW-0411">Iron-sulfur</keyword>
<dbReference type="EMBL" id="JAGTJR010000006">
    <property type="protein sequence ID" value="KAH7058736.1"/>
    <property type="molecule type" value="Genomic_DNA"/>
</dbReference>
<evidence type="ECO:0000256" key="5">
    <source>
        <dbReference type="ARBA" id="ARBA00022723"/>
    </source>
</evidence>
<evidence type="ECO:0000256" key="14">
    <source>
        <dbReference type="ARBA" id="ARBA00023204"/>
    </source>
</evidence>
<dbReference type="InterPro" id="IPR006555">
    <property type="entry name" value="ATP-dep_Helicase_C"/>
</dbReference>
<keyword evidence="19" id="KW-0175">Coiled coil</keyword>
<dbReference type="Gene3D" id="3.40.50.300">
    <property type="entry name" value="P-loop containing nucleotide triphosphate hydrolases"/>
    <property type="match status" value="2"/>
</dbReference>
<sequence>MKFNIDELPVLFPYPRIYPEQYKYMCDLKRTLDAGGNCILEMPSGTGKTVSLLSLIIAYQQHQPEKRKLIYCSRTMSEIEKALHELKALMKYRTEQLGYEEDFRGLGLTSRKNLCLHPSVKREKNGAVVDARCRSLTAGFVKEKKERGEDVDLCIYHDNLDLLEPHNLIPPGVFTFDDILRYGEDHKQCPYFTARRMMPFCNVIIYSYHYLLDPKIAERVSKELSKDCIVVFDEAHNIDNVCIESLSIDLTEDSLRKATRGAHNLERKITEMKATDAEKLSNEYKKLVEGLREADQARDEDAFMSNPALPDDLLKEAVPGNIRRAEHFVSFLKRFIEYLKTRMKVLHVVAETPPSFLNHLKELTFIERKPLRFCAERLTSLVRTLELTNIEDYQPLQEVATFATLVATYETGFLLILEPYEAEGATVPNPIFHFTCLDASIAIKPVFERFSSVIITSGTISPLDMYPKMLNFSTVVQESYTMTLARKSFLPMIVTRGSDQAAISSSFGVRNDPNVVKNYGVLLREFCKLTPDGIVVFFPSYLYMESVISQWQGMGILDDVWRYKLILVETPDAQETSLALETYRTACNNGRGAVLLCVARGKVSEGIDFDHHYGRTVLCIGVPFQYTESRILKARLEFLRETYHIRENDFLSFDAMRHAAQCLGRVLRGKDDYGIMVLADKRFRNKRTQLPKWIAQHLSDADANMSIDQAAAMAKKFLRDMSKSYGHQLAEGISVWGVEDLRKFQKQQQEDEIRTLMDVPDREVRMRDAPDEFDVGGIWMKLWRGSKLEPV</sequence>
<dbReference type="CDD" id="cd18788">
    <property type="entry name" value="SF2_C_XPD"/>
    <property type="match status" value="1"/>
</dbReference>
<comment type="subcellular location">
    <subcellularLocation>
        <location evidence="2">Nucleus</location>
    </subcellularLocation>
</comment>
<dbReference type="NCBIfam" id="TIGR00604">
    <property type="entry name" value="rad3"/>
    <property type="match status" value="1"/>
</dbReference>
<protein>
    <recommendedName>
        <fullName evidence="17">DNA 5'-3' helicase</fullName>
        <ecNumber evidence="17">5.6.2.3</ecNumber>
    </recommendedName>
</protein>
<comment type="catalytic activity">
    <reaction evidence="18">
        <text>ATP + H2O = ADP + phosphate + H(+)</text>
        <dbReference type="Rhea" id="RHEA:13065"/>
        <dbReference type="ChEBI" id="CHEBI:15377"/>
        <dbReference type="ChEBI" id="CHEBI:15378"/>
        <dbReference type="ChEBI" id="CHEBI:30616"/>
        <dbReference type="ChEBI" id="CHEBI:43474"/>
        <dbReference type="ChEBI" id="CHEBI:456216"/>
        <dbReference type="EC" id="5.6.2.3"/>
    </reaction>
</comment>
<dbReference type="Gene3D" id="1.10.275.40">
    <property type="match status" value="1"/>
</dbReference>
<dbReference type="InterPro" id="IPR027417">
    <property type="entry name" value="P-loop_NTPase"/>
</dbReference>
<dbReference type="InterPro" id="IPR014013">
    <property type="entry name" value="Helic_SF1/SF2_ATP-bd_DinG/Rad3"/>
</dbReference>
<dbReference type="Gene3D" id="1.10.30.20">
    <property type="entry name" value="Bacterial XPD DNA helicase, FeS cluster domain"/>
    <property type="match status" value="1"/>
</dbReference>
<dbReference type="SMART" id="SM00488">
    <property type="entry name" value="DEXDc2"/>
    <property type="match status" value="1"/>
</dbReference>
<comment type="caution">
    <text evidence="21">The sequence shown here is derived from an EMBL/GenBank/DDBJ whole genome shotgun (WGS) entry which is preliminary data.</text>
</comment>
<evidence type="ECO:0000256" key="3">
    <source>
        <dbReference type="ARBA" id="ARBA00009146"/>
    </source>
</evidence>
<reference evidence="21 22" key="1">
    <citation type="journal article" date="2021" name="Nat. Commun.">
        <title>Genetic determinants of endophytism in the Arabidopsis root mycobiome.</title>
        <authorList>
            <person name="Mesny F."/>
            <person name="Miyauchi S."/>
            <person name="Thiergart T."/>
            <person name="Pickel B."/>
            <person name="Atanasova L."/>
            <person name="Karlsson M."/>
            <person name="Huettel B."/>
            <person name="Barry K.W."/>
            <person name="Haridas S."/>
            <person name="Chen C."/>
            <person name="Bauer D."/>
            <person name="Andreopoulos W."/>
            <person name="Pangilinan J."/>
            <person name="LaButti K."/>
            <person name="Riley R."/>
            <person name="Lipzen A."/>
            <person name="Clum A."/>
            <person name="Drula E."/>
            <person name="Henrissat B."/>
            <person name="Kohler A."/>
            <person name="Grigoriev I.V."/>
            <person name="Martin F.M."/>
            <person name="Hacquard S."/>
        </authorList>
    </citation>
    <scope>NUCLEOTIDE SEQUENCE [LARGE SCALE GENOMIC DNA]</scope>
    <source>
        <strain evidence="21 22">MPI-SDFR-AT-0080</strain>
    </source>
</reference>
<keyword evidence="10" id="KW-0067">ATP-binding</keyword>
<dbReference type="InterPro" id="IPR042493">
    <property type="entry name" value="XPD_DNA_FeS"/>
</dbReference>
<comment type="cofactor">
    <cofactor evidence="1">
        <name>[4Fe-4S] cluster</name>
        <dbReference type="ChEBI" id="CHEBI:49883"/>
    </cofactor>
</comment>
<dbReference type="PROSITE" id="PS51193">
    <property type="entry name" value="HELICASE_ATP_BIND_2"/>
    <property type="match status" value="1"/>
</dbReference>
<evidence type="ECO:0000256" key="16">
    <source>
        <dbReference type="ARBA" id="ARBA00023242"/>
    </source>
</evidence>
<evidence type="ECO:0000256" key="9">
    <source>
        <dbReference type="ARBA" id="ARBA00022806"/>
    </source>
</evidence>
<evidence type="ECO:0000256" key="8">
    <source>
        <dbReference type="ARBA" id="ARBA00022801"/>
    </source>
</evidence>
<feature type="coiled-coil region" evidence="19">
    <location>
        <begin position="248"/>
        <end position="297"/>
    </location>
</feature>
<evidence type="ECO:0000256" key="1">
    <source>
        <dbReference type="ARBA" id="ARBA00001966"/>
    </source>
</evidence>
<dbReference type="PANTHER" id="PTHR11472">
    <property type="entry name" value="DNA REPAIR DEAD HELICASE RAD3/XP-D SUBFAMILY MEMBER"/>
    <property type="match status" value="1"/>
</dbReference>
<keyword evidence="9" id="KW-0347">Helicase</keyword>
<dbReference type="PANTHER" id="PTHR11472:SF1">
    <property type="entry name" value="GENERAL TRANSCRIPTION AND DNA REPAIR FACTOR IIH HELICASE SUBUNIT XPD"/>
    <property type="match status" value="1"/>
</dbReference>
<evidence type="ECO:0000256" key="15">
    <source>
        <dbReference type="ARBA" id="ARBA00023235"/>
    </source>
</evidence>
<dbReference type="SMART" id="SM00491">
    <property type="entry name" value="HELICc2"/>
    <property type="match status" value="1"/>
</dbReference>
<keyword evidence="22" id="KW-1185">Reference proteome</keyword>
<dbReference type="InterPro" id="IPR045028">
    <property type="entry name" value="DinG/Rad3-like"/>
</dbReference>
<keyword evidence="6" id="KW-0547">Nucleotide-binding</keyword>
<evidence type="ECO:0000313" key="22">
    <source>
        <dbReference type="Proteomes" id="UP000774617"/>
    </source>
</evidence>
<evidence type="ECO:0000256" key="17">
    <source>
        <dbReference type="ARBA" id="ARBA00044969"/>
    </source>
</evidence>
<feature type="domain" description="Helicase ATP-binding" evidence="20">
    <location>
        <begin position="7"/>
        <end position="284"/>
    </location>
</feature>
<dbReference type="Pfam" id="PF06733">
    <property type="entry name" value="DEAD_2"/>
    <property type="match status" value="1"/>
</dbReference>
<keyword evidence="5" id="KW-0479">Metal-binding</keyword>
<dbReference type="PRINTS" id="PR00852">
    <property type="entry name" value="XRODRMPGMNTD"/>
</dbReference>